<gene>
    <name evidence="1" type="primary">Acey_s0006.g2795</name>
    <name evidence="1" type="ORF">Y032_0006g2795</name>
</gene>
<sequence length="99" mass="11286">MCCPQTSKEIHFYTRTRHNISQLQSISKVSAISFDAGVNSFLHGIDGAAQLVNVEIVPNFYQISSQILQVFQISTRELLFHKATNRKLQLIEIRAIERP</sequence>
<protein>
    <submittedName>
        <fullName evidence="1">Uncharacterized protein</fullName>
    </submittedName>
</protein>
<accession>A0A016VNG6</accession>
<comment type="caution">
    <text evidence="1">The sequence shown here is derived from an EMBL/GenBank/DDBJ whole genome shotgun (WGS) entry which is preliminary data.</text>
</comment>
<reference evidence="2" key="1">
    <citation type="journal article" date="2015" name="Nat. Genet.">
        <title>The genome and transcriptome of the zoonotic hookworm Ancylostoma ceylanicum identify infection-specific gene families.</title>
        <authorList>
            <person name="Schwarz E.M."/>
            <person name="Hu Y."/>
            <person name="Antoshechkin I."/>
            <person name="Miller M.M."/>
            <person name="Sternberg P.W."/>
            <person name="Aroian R.V."/>
        </authorList>
    </citation>
    <scope>NUCLEOTIDE SEQUENCE</scope>
    <source>
        <strain evidence="2">HY135</strain>
    </source>
</reference>
<evidence type="ECO:0000313" key="1">
    <source>
        <dbReference type="EMBL" id="EYC29114.1"/>
    </source>
</evidence>
<keyword evidence="2" id="KW-1185">Reference proteome</keyword>
<name>A0A016VNG6_9BILA</name>
<dbReference type="AlphaFoldDB" id="A0A016VNG6"/>
<evidence type="ECO:0000313" key="2">
    <source>
        <dbReference type="Proteomes" id="UP000024635"/>
    </source>
</evidence>
<organism evidence="1 2">
    <name type="scientific">Ancylostoma ceylanicum</name>
    <dbReference type="NCBI Taxonomy" id="53326"/>
    <lineage>
        <taxon>Eukaryota</taxon>
        <taxon>Metazoa</taxon>
        <taxon>Ecdysozoa</taxon>
        <taxon>Nematoda</taxon>
        <taxon>Chromadorea</taxon>
        <taxon>Rhabditida</taxon>
        <taxon>Rhabditina</taxon>
        <taxon>Rhabditomorpha</taxon>
        <taxon>Strongyloidea</taxon>
        <taxon>Ancylostomatidae</taxon>
        <taxon>Ancylostomatinae</taxon>
        <taxon>Ancylostoma</taxon>
    </lineage>
</organism>
<proteinExistence type="predicted"/>
<dbReference type="Proteomes" id="UP000024635">
    <property type="component" value="Unassembled WGS sequence"/>
</dbReference>
<dbReference type="EMBL" id="JARK01001342">
    <property type="protein sequence ID" value="EYC29114.1"/>
    <property type="molecule type" value="Genomic_DNA"/>
</dbReference>